<organism evidence="1">
    <name type="scientific">marine sediment metagenome</name>
    <dbReference type="NCBI Taxonomy" id="412755"/>
    <lineage>
        <taxon>unclassified sequences</taxon>
        <taxon>metagenomes</taxon>
        <taxon>ecological metagenomes</taxon>
    </lineage>
</organism>
<protein>
    <submittedName>
        <fullName evidence="1">Uncharacterized protein</fullName>
    </submittedName>
</protein>
<accession>A0A0F9LZZ6</accession>
<proteinExistence type="predicted"/>
<gene>
    <name evidence="1" type="ORF">LCGC14_1445230</name>
</gene>
<reference evidence="1" key="1">
    <citation type="journal article" date="2015" name="Nature">
        <title>Complex archaea that bridge the gap between prokaryotes and eukaryotes.</title>
        <authorList>
            <person name="Spang A."/>
            <person name="Saw J.H."/>
            <person name="Jorgensen S.L."/>
            <person name="Zaremba-Niedzwiedzka K."/>
            <person name="Martijn J."/>
            <person name="Lind A.E."/>
            <person name="van Eijk R."/>
            <person name="Schleper C."/>
            <person name="Guy L."/>
            <person name="Ettema T.J."/>
        </authorList>
    </citation>
    <scope>NUCLEOTIDE SEQUENCE</scope>
</reference>
<name>A0A0F9LZZ6_9ZZZZ</name>
<evidence type="ECO:0000313" key="1">
    <source>
        <dbReference type="EMBL" id="KKM69995.1"/>
    </source>
</evidence>
<dbReference type="EMBL" id="LAZR01009900">
    <property type="protein sequence ID" value="KKM69995.1"/>
    <property type="molecule type" value="Genomic_DNA"/>
</dbReference>
<dbReference type="AlphaFoldDB" id="A0A0F9LZZ6"/>
<sequence length="56" mass="6544">MKKPLLAVWMEGDDLNKPKIHWEFGDKANAYFLLGVLDIIKQELIDEINEADEKEK</sequence>
<comment type="caution">
    <text evidence="1">The sequence shown here is derived from an EMBL/GenBank/DDBJ whole genome shotgun (WGS) entry which is preliminary data.</text>
</comment>